<organism evidence="1 2">
    <name type="scientific">Kibdelosporangium lantanae</name>
    <dbReference type="NCBI Taxonomy" id="1497396"/>
    <lineage>
        <taxon>Bacteria</taxon>
        <taxon>Bacillati</taxon>
        <taxon>Actinomycetota</taxon>
        <taxon>Actinomycetes</taxon>
        <taxon>Pseudonocardiales</taxon>
        <taxon>Pseudonocardiaceae</taxon>
        <taxon>Kibdelosporangium</taxon>
    </lineage>
</organism>
<evidence type="ECO:0000313" key="2">
    <source>
        <dbReference type="Proteomes" id="UP001597045"/>
    </source>
</evidence>
<accession>A0ABW3MQD1</accession>
<reference evidence="2" key="1">
    <citation type="journal article" date="2019" name="Int. J. Syst. Evol. Microbiol.">
        <title>The Global Catalogue of Microorganisms (GCM) 10K type strain sequencing project: providing services to taxonomists for standard genome sequencing and annotation.</title>
        <authorList>
            <consortium name="The Broad Institute Genomics Platform"/>
            <consortium name="The Broad Institute Genome Sequencing Center for Infectious Disease"/>
            <person name="Wu L."/>
            <person name="Ma J."/>
        </authorList>
    </citation>
    <scope>NUCLEOTIDE SEQUENCE [LARGE SCALE GENOMIC DNA]</scope>
    <source>
        <strain evidence="2">JCM 31486</strain>
    </source>
</reference>
<feature type="non-terminal residue" evidence="1">
    <location>
        <position position="137"/>
    </location>
</feature>
<keyword evidence="2" id="KW-1185">Reference proteome</keyword>
<name>A0ABW3MQD1_9PSEU</name>
<protein>
    <submittedName>
        <fullName evidence="1">Uncharacterized protein</fullName>
    </submittedName>
</protein>
<proteinExistence type="predicted"/>
<dbReference type="EMBL" id="JBHTIS010003886">
    <property type="protein sequence ID" value="MFD1051809.1"/>
    <property type="molecule type" value="Genomic_DNA"/>
</dbReference>
<gene>
    <name evidence="1" type="ORF">ACFQ1S_42760</name>
</gene>
<dbReference type="Proteomes" id="UP001597045">
    <property type="component" value="Unassembled WGS sequence"/>
</dbReference>
<evidence type="ECO:0000313" key="1">
    <source>
        <dbReference type="EMBL" id="MFD1051809.1"/>
    </source>
</evidence>
<comment type="caution">
    <text evidence="1">The sequence shown here is derived from an EMBL/GenBank/DDBJ whole genome shotgun (WGS) entry which is preliminary data.</text>
</comment>
<sequence>MWLLAFIGFWVLFAGWTFATPYNGGLDESEHAVRAAGVAHGQVFAEQDVTGGFQNVPRSIQPGWCFEVHSDVPASCEKQPGGDETVSRLHSTAARNIPVYYALTGWPLGIWPDWHGILLSRLLNGAAMAAPHNAAIQ</sequence>